<dbReference type="AlphaFoldDB" id="A0A8H3FHY3"/>
<feature type="transmembrane region" description="Helical" evidence="1">
    <location>
        <begin position="215"/>
        <end position="232"/>
    </location>
</feature>
<keyword evidence="1" id="KW-1133">Transmembrane helix</keyword>
<evidence type="ECO:0000313" key="3">
    <source>
        <dbReference type="Proteomes" id="UP000664534"/>
    </source>
</evidence>
<protein>
    <submittedName>
        <fullName evidence="2">Uncharacterized protein</fullName>
    </submittedName>
</protein>
<keyword evidence="1" id="KW-0812">Transmembrane</keyword>
<feature type="transmembrane region" description="Helical" evidence="1">
    <location>
        <begin position="244"/>
        <end position="263"/>
    </location>
</feature>
<dbReference type="OrthoDB" id="3061561at2759"/>
<dbReference type="EMBL" id="CAJPDT010000038">
    <property type="protein sequence ID" value="CAF9924931.1"/>
    <property type="molecule type" value="Genomic_DNA"/>
</dbReference>
<gene>
    <name evidence="2" type="ORF">IMSHALPRED_006330</name>
</gene>
<evidence type="ECO:0000256" key="1">
    <source>
        <dbReference type="SAM" id="Phobius"/>
    </source>
</evidence>
<accession>A0A8H3FHY3</accession>
<reference evidence="2" key="1">
    <citation type="submission" date="2021-03" db="EMBL/GenBank/DDBJ databases">
        <authorList>
            <person name="Tagirdzhanova G."/>
        </authorList>
    </citation>
    <scope>NUCLEOTIDE SEQUENCE</scope>
</reference>
<evidence type="ECO:0000313" key="2">
    <source>
        <dbReference type="EMBL" id="CAF9924931.1"/>
    </source>
</evidence>
<feature type="transmembrane region" description="Helical" evidence="1">
    <location>
        <begin position="275"/>
        <end position="297"/>
    </location>
</feature>
<dbReference type="PANTHER" id="PTHR35043">
    <property type="entry name" value="TRANSCRIPTION FACTOR DOMAIN-CONTAINING PROTEIN"/>
    <property type="match status" value="1"/>
</dbReference>
<dbReference type="PANTHER" id="PTHR35043:SF8">
    <property type="entry name" value="DUF4220 DOMAIN-CONTAINING PROTEIN"/>
    <property type="match status" value="1"/>
</dbReference>
<feature type="transmembrane region" description="Helical" evidence="1">
    <location>
        <begin position="94"/>
        <end position="113"/>
    </location>
</feature>
<sequence length="321" mass="35837">MLLATTAPEVILMWSASEFFQARDLSKYLAARGNQEWTLTHIQFANAYGFWSRTPQGETSICTLDNLRTLIEDDKVGGPRISEEELKARGKSDWVVKIIAVLQIIWFVVQTLLRAIQHYQITALEIMTVALVFCSIFVYGFCWNQPQNVEYPVLLEIRDVALAPDQATSKQDSDKSNHAGEQAEPAIPTRRLERVRSGLPNDYVKGWAANRFPKILFTLFACGFGAIHCLAWNSPFPTSKERHAWHICSVTTTALPALVTLVLDHGSSNHADRVALAMLIAVPYIAGRATLIVLALISLRALPADAFQTVSWNNYIPHFAA</sequence>
<comment type="caution">
    <text evidence="2">The sequence shown here is derived from an EMBL/GenBank/DDBJ whole genome shotgun (WGS) entry which is preliminary data.</text>
</comment>
<keyword evidence="3" id="KW-1185">Reference proteome</keyword>
<feature type="transmembrane region" description="Helical" evidence="1">
    <location>
        <begin position="119"/>
        <end position="142"/>
    </location>
</feature>
<dbReference type="Proteomes" id="UP000664534">
    <property type="component" value="Unassembled WGS sequence"/>
</dbReference>
<name>A0A8H3FHY3_9LECA</name>
<organism evidence="2 3">
    <name type="scientific">Imshaugia aleurites</name>
    <dbReference type="NCBI Taxonomy" id="172621"/>
    <lineage>
        <taxon>Eukaryota</taxon>
        <taxon>Fungi</taxon>
        <taxon>Dikarya</taxon>
        <taxon>Ascomycota</taxon>
        <taxon>Pezizomycotina</taxon>
        <taxon>Lecanoromycetes</taxon>
        <taxon>OSLEUM clade</taxon>
        <taxon>Lecanoromycetidae</taxon>
        <taxon>Lecanorales</taxon>
        <taxon>Lecanorineae</taxon>
        <taxon>Parmeliaceae</taxon>
        <taxon>Imshaugia</taxon>
    </lineage>
</organism>
<proteinExistence type="predicted"/>
<keyword evidence="1" id="KW-0472">Membrane</keyword>